<evidence type="ECO:0000256" key="1">
    <source>
        <dbReference type="ARBA" id="ARBA00004123"/>
    </source>
</evidence>
<dbReference type="InterPro" id="IPR019355">
    <property type="entry name" value="Cell_cycle_regulator_Mat89Bb"/>
</dbReference>
<reference evidence="9" key="1">
    <citation type="submission" date="2016-01" db="EMBL/GenBank/DDBJ databases">
        <title>Reference transcriptome for the parasite Schistocephalus solidus: insights into the molecular evolution of parasitism.</title>
        <authorList>
            <person name="Hebert F.O."/>
            <person name="Grambauer S."/>
            <person name="Barber I."/>
            <person name="Landry C.R."/>
            <person name="Aubin-Horth N."/>
        </authorList>
    </citation>
    <scope>NUCLEOTIDE SEQUENCE</scope>
</reference>
<gene>
    <name evidence="9" type="ORF">TR123471</name>
</gene>
<evidence type="ECO:0000256" key="4">
    <source>
        <dbReference type="ARBA" id="ARBA00022618"/>
    </source>
</evidence>
<dbReference type="Pfam" id="PF10221">
    <property type="entry name" value="Mat89Bb"/>
    <property type="match status" value="1"/>
</dbReference>
<dbReference type="GO" id="GO:0051301">
    <property type="term" value="P:cell division"/>
    <property type="evidence" value="ECO:0007669"/>
    <property type="project" value="UniProtKB-KW"/>
</dbReference>
<comment type="subcellular location">
    <subcellularLocation>
        <location evidence="2">Cytoplasm</location>
    </subcellularLocation>
    <subcellularLocation>
        <location evidence="1">Nucleus</location>
    </subcellularLocation>
</comment>
<dbReference type="AlphaFoldDB" id="A0A0X3Q4D0"/>
<evidence type="ECO:0000256" key="2">
    <source>
        <dbReference type="ARBA" id="ARBA00004496"/>
    </source>
</evidence>
<sequence length="430" mass="47878">MNDFAPYVDSKTVFLLIRTPGLTKPAGNPFNFDHPTKLSSGSKRDPVSVQKPLWSFVVEGVLEYARLVFDLFSASKPISIVTIDSEEKINSVWYEEDQSLEAVWKIFSSEGLSNASLCVDFLDALPGLHSCKSVLQLPTPAQSGGSVKVNAGRVIVIGTDLKKKVKAWIPGILRQLREPPQEVGYIPISASEWIFVDVCPDSDISARELKAVKEFQEVDHRFFYTRLCTTDRGIYTGMMLLAERNLQLASTLVQDIPMKEEANVSSSSSMYGVELLHEASAHELLSNLGLAEALYLRHEDPTSSSSETTARAVCKPYNRPPSGFSRTLGINWVTPRASDNRKLCLFVQSISSRKDYHFGPFQRSFGQWVVTSEWYPQPPASSLSAGGPCALLIIRVQRASLCDFAAAANLNRTNCTSPVMRWKFSEWYFL</sequence>
<keyword evidence="5" id="KW-0498">Mitosis</keyword>
<dbReference type="GO" id="GO:0007346">
    <property type="term" value="P:regulation of mitotic cell cycle"/>
    <property type="evidence" value="ECO:0007669"/>
    <property type="project" value="TreeGrafter"/>
</dbReference>
<dbReference type="GO" id="GO:0032039">
    <property type="term" value="C:integrator complex"/>
    <property type="evidence" value="ECO:0007669"/>
    <property type="project" value="TreeGrafter"/>
</dbReference>
<dbReference type="PANTHER" id="PTHR12955:SF1">
    <property type="entry name" value="INTEGRATOR COMPLEX SUBUNIT 13"/>
    <property type="match status" value="1"/>
</dbReference>
<name>A0A0X3Q4D0_SCHSO</name>
<keyword evidence="4" id="KW-0132">Cell division</keyword>
<dbReference type="EMBL" id="GEEE01004381">
    <property type="protein sequence ID" value="JAP58844.1"/>
    <property type="molecule type" value="Transcribed_RNA"/>
</dbReference>
<evidence type="ECO:0000256" key="6">
    <source>
        <dbReference type="ARBA" id="ARBA00023242"/>
    </source>
</evidence>
<proteinExistence type="inferred from homology"/>
<protein>
    <submittedName>
        <fullName evidence="9">Uncharacterized protein</fullName>
    </submittedName>
</protein>
<evidence type="ECO:0000256" key="7">
    <source>
        <dbReference type="ARBA" id="ARBA00023306"/>
    </source>
</evidence>
<accession>A0A0X3Q4D0</accession>
<dbReference type="PANTHER" id="PTHR12955">
    <property type="entry name" value="SARCOMA ANTIGEN NY-SAR-95-RELATED"/>
    <property type="match status" value="1"/>
</dbReference>
<organism evidence="9">
    <name type="scientific">Schistocephalus solidus</name>
    <name type="common">Tapeworm</name>
    <dbReference type="NCBI Taxonomy" id="70667"/>
    <lineage>
        <taxon>Eukaryota</taxon>
        <taxon>Metazoa</taxon>
        <taxon>Spiralia</taxon>
        <taxon>Lophotrochozoa</taxon>
        <taxon>Platyhelminthes</taxon>
        <taxon>Cestoda</taxon>
        <taxon>Eucestoda</taxon>
        <taxon>Diphyllobothriidea</taxon>
        <taxon>Diphyllobothriidae</taxon>
        <taxon>Schistocephalus</taxon>
    </lineage>
</organism>
<keyword evidence="7" id="KW-0131">Cell cycle</keyword>
<keyword evidence="6" id="KW-0539">Nucleus</keyword>
<comment type="similarity">
    <text evidence="8">Belongs to the Integrator subunit 13 family.</text>
</comment>
<evidence type="ECO:0000313" key="9">
    <source>
        <dbReference type="EMBL" id="JAP58844.1"/>
    </source>
</evidence>
<evidence type="ECO:0000256" key="5">
    <source>
        <dbReference type="ARBA" id="ARBA00022776"/>
    </source>
</evidence>
<keyword evidence="3" id="KW-0963">Cytoplasm</keyword>
<dbReference type="GO" id="GO:0005737">
    <property type="term" value="C:cytoplasm"/>
    <property type="evidence" value="ECO:0007669"/>
    <property type="project" value="UniProtKB-SubCell"/>
</dbReference>
<evidence type="ECO:0000256" key="8">
    <source>
        <dbReference type="ARBA" id="ARBA00061603"/>
    </source>
</evidence>
<dbReference type="GO" id="GO:0051642">
    <property type="term" value="P:centrosome localization"/>
    <property type="evidence" value="ECO:0007669"/>
    <property type="project" value="TreeGrafter"/>
</dbReference>
<evidence type="ECO:0000256" key="3">
    <source>
        <dbReference type="ARBA" id="ARBA00022490"/>
    </source>
</evidence>